<dbReference type="AlphaFoldDB" id="A0A507DH67"/>
<evidence type="ECO:0000256" key="3">
    <source>
        <dbReference type="SAM" id="MobiDB-lite"/>
    </source>
</evidence>
<dbReference type="InterPro" id="IPR027417">
    <property type="entry name" value="P-loop_NTPase"/>
</dbReference>
<dbReference type="EMBL" id="QEAM01000267">
    <property type="protein sequence ID" value="TPX42527.1"/>
    <property type="molecule type" value="Genomic_DNA"/>
</dbReference>
<feature type="region of interest" description="Disordered" evidence="3">
    <location>
        <begin position="164"/>
        <end position="187"/>
    </location>
</feature>
<proteinExistence type="predicted"/>
<dbReference type="Proteomes" id="UP000317494">
    <property type="component" value="Unassembled WGS sequence"/>
</dbReference>
<dbReference type="EMBL" id="QEAN01000060">
    <property type="protein sequence ID" value="TPX50953.1"/>
    <property type="molecule type" value="Genomic_DNA"/>
</dbReference>
<dbReference type="Proteomes" id="UP000320475">
    <property type="component" value="Unassembled WGS sequence"/>
</dbReference>
<keyword evidence="2" id="KW-0342">GTP-binding</keyword>
<dbReference type="Pfam" id="PF00071">
    <property type="entry name" value="Ras"/>
    <property type="match status" value="1"/>
</dbReference>
<dbReference type="SUPFAM" id="SSF52540">
    <property type="entry name" value="P-loop containing nucleoside triphosphate hydrolases"/>
    <property type="match status" value="1"/>
</dbReference>
<dbReference type="PROSITE" id="PS51420">
    <property type="entry name" value="RHO"/>
    <property type="match status" value="1"/>
</dbReference>
<protein>
    <recommendedName>
        <fullName evidence="8">Small monomeric GTPase</fullName>
    </recommendedName>
</protein>
<dbReference type="InterPro" id="IPR001806">
    <property type="entry name" value="Small_GTPase"/>
</dbReference>
<sequence>MVVVGSGGVGKSCLSVRFLKDEFTSDYDPTIEENYRKTISVDNSQCIVNIIDTAGQHEYTALRDQHLKDGKGFLLVFALNDKSTFEEIKQLREQIIRLKDTRRVPLMMVGNKCDLPPELREIDEKDARQWCTTMKMPYIECSAKESINVSEAFLELVRECRKQDSRTANKKATTNGNTKANKKAKASSKTWNTLATIPAYTEDVGYGTTLEPRSWMNTNEVKMSADDQKSVQRHAKLANPEFKPLPLKDFKNFNEFYPYYLGEHSLPITRRLHIVGTTAMFSIIAYALASRKAKFLPLALIQAYAWAWFSHFFYEKNRPATWKFPLWSARADMTMWAEIIMGRRLF</sequence>
<accession>A0A507DH67</accession>
<dbReference type="CDD" id="cd00876">
    <property type="entry name" value="Ras"/>
    <property type="match status" value="1"/>
</dbReference>
<dbReference type="InterPro" id="IPR020849">
    <property type="entry name" value="Small_GTPase_Ras-type"/>
</dbReference>
<dbReference type="SMART" id="SM00174">
    <property type="entry name" value="RHO"/>
    <property type="match status" value="1"/>
</dbReference>
<evidence type="ECO:0008006" key="8">
    <source>
        <dbReference type="Google" id="ProtNLM"/>
    </source>
</evidence>
<reference evidence="6 7" key="1">
    <citation type="journal article" date="2019" name="Sci. Rep.">
        <title>Comparative genomics of chytrid fungi reveal insights into the obligate biotrophic and pathogenic lifestyle of Synchytrium endobioticum.</title>
        <authorList>
            <person name="van de Vossenberg B.T.L.H."/>
            <person name="Warris S."/>
            <person name="Nguyen H.D.T."/>
            <person name="van Gent-Pelzer M.P.E."/>
            <person name="Joly D.L."/>
            <person name="van de Geest H.C."/>
            <person name="Bonants P.J.M."/>
            <person name="Smith D.S."/>
            <person name="Levesque C.A."/>
            <person name="van der Lee T.A.J."/>
        </authorList>
    </citation>
    <scope>NUCLEOTIDE SEQUENCE [LARGE SCALE GENOMIC DNA]</scope>
    <source>
        <strain evidence="4 7">LEV6574</strain>
        <strain evidence="5 6">MB42</strain>
    </source>
</reference>
<evidence type="ECO:0000313" key="7">
    <source>
        <dbReference type="Proteomes" id="UP000320475"/>
    </source>
</evidence>
<dbReference type="Gene3D" id="3.40.50.300">
    <property type="entry name" value="P-loop containing nucleotide triphosphate hydrolases"/>
    <property type="match status" value="1"/>
</dbReference>
<dbReference type="PROSITE" id="PS51421">
    <property type="entry name" value="RAS"/>
    <property type="match status" value="1"/>
</dbReference>
<dbReference type="GO" id="GO:0003924">
    <property type="term" value="F:GTPase activity"/>
    <property type="evidence" value="ECO:0007669"/>
    <property type="project" value="InterPro"/>
</dbReference>
<dbReference type="VEuPathDB" id="FungiDB:SeMB42_g02077"/>
<dbReference type="GO" id="GO:0016020">
    <property type="term" value="C:membrane"/>
    <property type="evidence" value="ECO:0007669"/>
    <property type="project" value="InterPro"/>
</dbReference>
<dbReference type="InterPro" id="IPR009305">
    <property type="entry name" value="Mpo1-like"/>
</dbReference>
<dbReference type="FunFam" id="3.40.50.300:FF:001423">
    <property type="entry name" value="Ras family GTPase"/>
    <property type="match status" value="1"/>
</dbReference>
<evidence type="ECO:0000313" key="4">
    <source>
        <dbReference type="EMBL" id="TPX42527.1"/>
    </source>
</evidence>
<evidence type="ECO:0000256" key="2">
    <source>
        <dbReference type="ARBA" id="ARBA00023134"/>
    </source>
</evidence>
<comment type="caution">
    <text evidence="5">The sequence shown here is derived from an EMBL/GenBank/DDBJ whole genome shotgun (WGS) entry which is preliminary data.</text>
</comment>
<evidence type="ECO:0000313" key="5">
    <source>
        <dbReference type="EMBL" id="TPX50953.1"/>
    </source>
</evidence>
<dbReference type="InterPro" id="IPR005225">
    <property type="entry name" value="Small_GTP-bd"/>
</dbReference>
<dbReference type="SMART" id="SM00173">
    <property type="entry name" value="RAS"/>
    <property type="match status" value="1"/>
</dbReference>
<dbReference type="GO" id="GO:0005525">
    <property type="term" value="F:GTP binding"/>
    <property type="evidence" value="ECO:0007669"/>
    <property type="project" value="UniProtKB-KW"/>
</dbReference>
<dbReference type="SMART" id="SM00176">
    <property type="entry name" value="RAN"/>
    <property type="match status" value="1"/>
</dbReference>
<gene>
    <name evidence="4" type="ORF">SeLEV6574_g05555</name>
    <name evidence="5" type="ORF">SeMB42_g02077</name>
</gene>
<name>A0A507DH67_9FUNG</name>
<keyword evidence="6" id="KW-1185">Reference proteome</keyword>
<dbReference type="SMART" id="SM00175">
    <property type="entry name" value="RAB"/>
    <property type="match status" value="1"/>
</dbReference>
<dbReference type="NCBIfam" id="TIGR00231">
    <property type="entry name" value="small_GTP"/>
    <property type="match status" value="1"/>
</dbReference>
<feature type="compositionally biased region" description="Low complexity" evidence="3">
    <location>
        <begin position="170"/>
        <end position="179"/>
    </location>
</feature>
<dbReference type="Pfam" id="PF06127">
    <property type="entry name" value="Mpo1-like"/>
    <property type="match status" value="1"/>
</dbReference>
<evidence type="ECO:0000313" key="6">
    <source>
        <dbReference type="Proteomes" id="UP000317494"/>
    </source>
</evidence>
<keyword evidence="1" id="KW-0547">Nucleotide-binding</keyword>
<dbReference type="PROSITE" id="PS51419">
    <property type="entry name" value="RAB"/>
    <property type="match status" value="1"/>
</dbReference>
<dbReference type="GO" id="GO:0007165">
    <property type="term" value="P:signal transduction"/>
    <property type="evidence" value="ECO:0007669"/>
    <property type="project" value="InterPro"/>
</dbReference>
<dbReference type="OrthoDB" id="5976022at2759"/>
<evidence type="ECO:0000256" key="1">
    <source>
        <dbReference type="ARBA" id="ARBA00022741"/>
    </source>
</evidence>
<dbReference type="PANTHER" id="PTHR24070">
    <property type="entry name" value="RAS, DI-RAS, AND RHEB FAMILY MEMBERS OF SMALL GTPASE SUPERFAMILY"/>
    <property type="match status" value="1"/>
</dbReference>
<dbReference type="STRING" id="286115.A0A507DH67"/>
<organism evidence="5 6">
    <name type="scientific">Synchytrium endobioticum</name>
    <dbReference type="NCBI Taxonomy" id="286115"/>
    <lineage>
        <taxon>Eukaryota</taxon>
        <taxon>Fungi</taxon>
        <taxon>Fungi incertae sedis</taxon>
        <taxon>Chytridiomycota</taxon>
        <taxon>Chytridiomycota incertae sedis</taxon>
        <taxon>Chytridiomycetes</taxon>
        <taxon>Synchytriales</taxon>
        <taxon>Synchytriaceae</taxon>
        <taxon>Synchytrium</taxon>
    </lineage>
</organism>
<dbReference type="PRINTS" id="PR00449">
    <property type="entry name" value="RASTRNSFRMNG"/>
</dbReference>